<evidence type="ECO:0000313" key="2">
    <source>
        <dbReference type="Proteomes" id="UP000542342"/>
    </source>
</evidence>
<dbReference type="InterPro" id="IPR017853">
    <property type="entry name" value="GH"/>
</dbReference>
<dbReference type="SUPFAM" id="SSF51445">
    <property type="entry name" value="(Trans)glycosidases"/>
    <property type="match status" value="1"/>
</dbReference>
<dbReference type="Proteomes" id="UP000542342">
    <property type="component" value="Unassembled WGS sequence"/>
</dbReference>
<name>A0A7V8VCT9_9BACT</name>
<sequence>MSFQRGVVPGVMGELSLLLPQSLPPQAQAVLSHAAFAVSYDLSLIPIPLPSRAVLQDGCLKLQHNFQESGHVLVPWKVSAADCRVLESASLCSRLHPYRLLLELARGELHQLRQYVEDWTAIGVQLPDSFSGSLRNTTRLFVSALGAEEQQQDQLSAAVLEQCSHLSDALVREFTQQMLETRLQKAGQLSTRLAAQSAEPWGATLADYQRSCNAAHVAIRWRQVEPAEGRWRWEIWDEALHEALAAGMPITAGPLIDLSLEALPEWLLVHRDDWPTLAALMCDYVESAIQRYRSSIRRWVILAGFNLSDPLGLDEDQRLRLAHRLLRAAQQVDPDLEISIRLAQPWGDYLSMHPSAIAPLVFADDLLRGGAQLATLDLEIRFGPLPRASWPRDLLDTFRLFDLYGILGIPLSVTLAVPAALPSDMPSETPSVHLCSWIGSEWGPSQQAEWGAALTALALSLPTVQAVTWESWQGSPSSTFPPLGLLDAHGQPQPLWQHWCQLRRRYLQ</sequence>
<protein>
    <recommendedName>
        <fullName evidence="3">GH10 domain-containing protein</fullName>
    </recommendedName>
</protein>
<dbReference type="RefSeq" id="WP_194537076.1">
    <property type="nucleotide sequence ID" value="NZ_JACEFB010000002.1"/>
</dbReference>
<dbReference type="AlphaFoldDB" id="A0A7V8VCT9"/>
<keyword evidence="2" id="KW-1185">Reference proteome</keyword>
<dbReference type="Gene3D" id="3.20.20.80">
    <property type="entry name" value="Glycosidases"/>
    <property type="match status" value="1"/>
</dbReference>
<reference evidence="1 2" key="1">
    <citation type="submission" date="2020-07" db="EMBL/GenBank/DDBJ databases">
        <title>Thermogemmata thermophila gen. nov., sp. nov., a novel moderate thermophilic planctomycete from a Kamchatka hot spring.</title>
        <authorList>
            <person name="Elcheninov A.G."/>
            <person name="Podosokorskaya O.A."/>
            <person name="Kovaleva O.L."/>
            <person name="Novikov A."/>
            <person name="Bonch-Osmolovskaya E.A."/>
            <person name="Toshchakov S.V."/>
            <person name="Kublanov I.V."/>
        </authorList>
    </citation>
    <scope>NUCLEOTIDE SEQUENCE [LARGE SCALE GENOMIC DNA]</scope>
    <source>
        <strain evidence="1 2">2918</strain>
    </source>
</reference>
<dbReference type="EMBL" id="JACEFB010000002">
    <property type="protein sequence ID" value="MBA2225677.1"/>
    <property type="molecule type" value="Genomic_DNA"/>
</dbReference>
<gene>
    <name evidence="1" type="ORF">H0921_05815</name>
</gene>
<comment type="caution">
    <text evidence="1">The sequence shown here is derived from an EMBL/GenBank/DDBJ whole genome shotgun (WGS) entry which is preliminary data.</text>
</comment>
<accession>A0A7V8VCT9</accession>
<evidence type="ECO:0008006" key="3">
    <source>
        <dbReference type="Google" id="ProtNLM"/>
    </source>
</evidence>
<organism evidence="1 2">
    <name type="scientific">Thermogemmata fonticola</name>
    <dbReference type="NCBI Taxonomy" id="2755323"/>
    <lineage>
        <taxon>Bacteria</taxon>
        <taxon>Pseudomonadati</taxon>
        <taxon>Planctomycetota</taxon>
        <taxon>Planctomycetia</taxon>
        <taxon>Gemmatales</taxon>
        <taxon>Gemmataceae</taxon>
        <taxon>Thermogemmata</taxon>
    </lineage>
</organism>
<proteinExistence type="predicted"/>
<evidence type="ECO:0000313" key="1">
    <source>
        <dbReference type="EMBL" id="MBA2225677.1"/>
    </source>
</evidence>